<protein>
    <submittedName>
        <fullName evidence="2">Uncharacterized protein</fullName>
    </submittedName>
</protein>
<evidence type="ECO:0000256" key="1">
    <source>
        <dbReference type="SAM" id="MobiDB-lite"/>
    </source>
</evidence>
<organism evidence="2 3">
    <name type="scientific">Vigna unguiculata</name>
    <name type="common">Cowpea</name>
    <dbReference type="NCBI Taxonomy" id="3917"/>
    <lineage>
        <taxon>Eukaryota</taxon>
        <taxon>Viridiplantae</taxon>
        <taxon>Streptophyta</taxon>
        <taxon>Embryophyta</taxon>
        <taxon>Tracheophyta</taxon>
        <taxon>Spermatophyta</taxon>
        <taxon>Magnoliopsida</taxon>
        <taxon>eudicotyledons</taxon>
        <taxon>Gunneridae</taxon>
        <taxon>Pentapetalae</taxon>
        <taxon>rosids</taxon>
        <taxon>fabids</taxon>
        <taxon>Fabales</taxon>
        <taxon>Fabaceae</taxon>
        <taxon>Papilionoideae</taxon>
        <taxon>50 kb inversion clade</taxon>
        <taxon>NPAAA clade</taxon>
        <taxon>indigoferoid/millettioid clade</taxon>
        <taxon>Phaseoleae</taxon>
        <taxon>Vigna</taxon>
    </lineage>
</organism>
<keyword evidence="3" id="KW-1185">Reference proteome</keyword>
<dbReference type="EMBL" id="CP039348">
    <property type="protein sequence ID" value="QCD90388.1"/>
    <property type="molecule type" value="Genomic_DNA"/>
</dbReference>
<feature type="region of interest" description="Disordered" evidence="1">
    <location>
        <begin position="51"/>
        <end position="72"/>
    </location>
</feature>
<evidence type="ECO:0000313" key="3">
    <source>
        <dbReference type="Proteomes" id="UP000501690"/>
    </source>
</evidence>
<proteinExistence type="predicted"/>
<gene>
    <name evidence="2" type="ORF">DEO72_LG4g1343</name>
</gene>
<dbReference type="Proteomes" id="UP000501690">
    <property type="component" value="Linkage Group LG4"/>
</dbReference>
<accession>A0A4D6LPS9</accession>
<dbReference type="AlphaFoldDB" id="A0A4D6LPS9"/>
<sequence>MQRRAAVVIPCLHQRWILLKKLPHRRGIVLVRVPQNERRPTHPSLLLRRRGGRSAAAGAHRRLPPTSVAMFR</sequence>
<evidence type="ECO:0000313" key="2">
    <source>
        <dbReference type="EMBL" id="QCD90388.1"/>
    </source>
</evidence>
<reference evidence="2 3" key="1">
    <citation type="submission" date="2019-04" db="EMBL/GenBank/DDBJ databases">
        <title>An improved genome assembly and genetic linkage map for asparagus bean, Vigna unguiculata ssp. sesquipedialis.</title>
        <authorList>
            <person name="Xia Q."/>
            <person name="Zhang R."/>
            <person name="Dong Y."/>
        </authorList>
    </citation>
    <scope>NUCLEOTIDE SEQUENCE [LARGE SCALE GENOMIC DNA]</scope>
    <source>
        <tissue evidence="2">Leaf</tissue>
    </source>
</reference>
<name>A0A4D6LPS9_VIGUN</name>